<dbReference type="Pfam" id="PF17196">
    <property type="entry name" value="DUF5133"/>
    <property type="match status" value="1"/>
</dbReference>
<dbReference type="RefSeq" id="WP_107017346.1">
    <property type="nucleotide sequence ID" value="NZ_KZ679042.1"/>
</dbReference>
<accession>A0A2P8Q8Y0</accession>
<dbReference type="Proteomes" id="UP000240429">
    <property type="component" value="Unassembled WGS sequence"/>
</dbReference>
<evidence type="ECO:0000313" key="1">
    <source>
        <dbReference type="EMBL" id="PSM42707.1"/>
    </source>
</evidence>
<sequence length="104" mass="10791">MLMPHPATLRKLVGEYEALVAHQAGSGAVKAGQRVQDLAYTLCVSTGTRDVDLALKKARSHIAAAEGSLTPLPLRPAAPGSAEVRDVGRVRDAGEVHGVDEAVA</sequence>
<name>A0A2P8Q8Y0_9ACTN</name>
<comment type="caution">
    <text evidence="1">The sequence shown here is derived from an EMBL/GenBank/DDBJ whole genome shotgun (WGS) entry which is preliminary data.</text>
</comment>
<organism evidence="1 2">
    <name type="scientific">Streptomyces dioscori</name>
    <dbReference type="NCBI Taxonomy" id="2109333"/>
    <lineage>
        <taxon>Bacteria</taxon>
        <taxon>Bacillati</taxon>
        <taxon>Actinomycetota</taxon>
        <taxon>Actinomycetes</taxon>
        <taxon>Kitasatosporales</taxon>
        <taxon>Streptomycetaceae</taxon>
        <taxon>Streptomyces</taxon>
        <taxon>Streptomyces aurantiacus group</taxon>
    </lineage>
</organism>
<reference evidence="1 2" key="1">
    <citation type="submission" date="2018-03" db="EMBL/GenBank/DDBJ databases">
        <title>Streptomyces dioscori sp. nov., a novel endophytic actinobacterium isolated from bulbil of Dioscorea bulbifera L.</title>
        <authorList>
            <person name="Zhikuan W."/>
        </authorList>
    </citation>
    <scope>NUCLEOTIDE SEQUENCE [LARGE SCALE GENOMIC DNA]</scope>
    <source>
        <strain evidence="1 2">A217</strain>
    </source>
</reference>
<dbReference type="OrthoDB" id="4320263at2"/>
<gene>
    <name evidence="1" type="ORF">C6Y14_16135</name>
</gene>
<proteinExistence type="predicted"/>
<protein>
    <submittedName>
        <fullName evidence="1">DUF5133 domain-containing protein</fullName>
    </submittedName>
</protein>
<dbReference type="AlphaFoldDB" id="A0A2P8Q8Y0"/>
<evidence type="ECO:0000313" key="2">
    <source>
        <dbReference type="Proteomes" id="UP000240429"/>
    </source>
</evidence>
<keyword evidence="2" id="KW-1185">Reference proteome</keyword>
<dbReference type="InterPro" id="IPR033457">
    <property type="entry name" value="DUF5133"/>
</dbReference>
<dbReference type="EMBL" id="PYBJ01000008">
    <property type="protein sequence ID" value="PSM42707.1"/>
    <property type="molecule type" value="Genomic_DNA"/>
</dbReference>